<gene>
    <name evidence="1" type="ORF">BSTOLATCC_MIC26465</name>
</gene>
<dbReference type="AlphaFoldDB" id="A0AAU9J4A0"/>
<name>A0AAU9J4A0_9CILI</name>
<comment type="caution">
    <text evidence="1">The sequence shown here is derived from an EMBL/GenBank/DDBJ whole genome shotgun (WGS) entry which is preliminary data.</text>
</comment>
<accession>A0AAU9J4A0</accession>
<dbReference type="Proteomes" id="UP001162131">
    <property type="component" value="Unassembled WGS sequence"/>
</dbReference>
<reference evidence="1" key="1">
    <citation type="submission" date="2021-09" db="EMBL/GenBank/DDBJ databases">
        <authorList>
            <consortium name="AG Swart"/>
            <person name="Singh M."/>
            <person name="Singh A."/>
            <person name="Seah K."/>
            <person name="Emmerich C."/>
        </authorList>
    </citation>
    <scope>NUCLEOTIDE SEQUENCE</scope>
    <source>
        <strain evidence="1">ATCC30299</strain>
    </source>
</reference>
<protein>
    <submittedName>
        <fullName evidence="1">Uncharacterized protein</fullName>
    </submittedName>
</protein>
<keyword evidence="2" id="KW-1185">Reference proteome</keyword>
<dbReference type="EMBL" id="CAJZBQ010000025">
    <property type="protein sequence ID" value="CAG9320551.1"/>
    <property type="molecule type" value="Genomic_DNA"/>
</dbReference>
<evidence type="ECO:0000313" key="1">
    <source>
        <dbReference type="EMBL" id="CAG9320551.1"/>
    </source>
</evidence>
<organism evidence="1 2">
    <name type="scientific">Blepharisma stoltei</name>
    <dbReference type="NCBI Taxonomy" id="1481888"/>
    <lineage>
        <taxon>Eukaryota</taxon>
        <taxon>Sar</taxon>
        <taxon>Alveolata</taxon>
        <taxon>Ciliophora</taxon>
        <taxon>Postciliodesmatophora</taxon>
        <taxon>Heterotrichea</taxon>
        <taxon>Heterotrichida</taxon>
        <taxon>Blepharismidae</taxon>
        <taxon>Blepharisma</taxon>
    </lineage>
</organism>
<evidence type="ECO:0000313" key="2">
    <source>
        <dbReference type="Proteomes" id="UP001162131"/>
    </source>
</evidence>
<sequence>MAESLETQIGDADDLEDRLSVMESVVEQMKAQSITRAQLEVLLNQYIILEDSILLGLQSLAKTADDPSVQQQITNCAEKFNEYGSDYQDTWSEEFWSIYELIREGYQKSGKKKTGAEIANQIADVQEIALTLNRISRGGTVEGSGKKVLEEVDELSKKYKSSTIIVQEKEEEPKQQQKCVNKCAVM</sequence>
<proteinExistence type="predicted"/>